<organism evidence="1 2">
    <name type="scientific">candidate division WWE3 bacterium GW2011_GWB1_41_6</name>
    <dbReference type="NCBI Taxonomy" id="1619112"/>
    <lineage>
        <taxon>Bacteria</taxon>
        <taxon>Katanobacteria</taxon>
    </lineage>
</organism>
<dbReference type="AlphaFoldDB" id="A0A0G0WWW1"/>
<gene>
    <name evidence="1" type="ORF">UU72_C0005G0027</name>
</gene>
<protein>
    <submittedName>
        <fullName evidence="1">Uncharacterized protein</fullName>
    </submittedName>
</protein>
<dbReference type="EMBL" id="LCBS01000005">
    <property type="protein sequence ID" value="KKS17220.1"/>
    <property type="molecule type" value="Genomic_DNA"/>
</dbReference>
<dbReference type="Proteomes" id="UP000034163">
    <property type="component" value="Unassembled WGS sequence"/>
</dbReference>
<comment type="caution">
    <text evidence="1">The sequence shown here is derived from an EMBL/GenBank/DDBJ whole genome shotgun (WGS) entry which is preliminary data.</text>
</comment>
<proteinExistence type="predicted"/>
<accession>A0A0G0WWW1</accession>
<sequence>MLHRIVYGILLVLILVGCALEPKECVVSVEYRRDIKSISLQTPVKGTYFLIAATVNNRPTYSFYEVLESGARYRRDVPAETTLLFEDTDPGVAWVEKKTGRSMGNETCSILDEEIPSLYGLAYWYEIHIPEGSIAFEVDVNIK</sequence>
<name>A0A0G0WWW1_UNCKA</name>
<dbReference type="PROSITE" id="PS51257">
    <property type="entry name" value="PROKAR_LIPOPROTEIN"/>
    <property type="match status" value="1"/>
</dbReference>
<evidence type="ECO:0000313" key="1">
    <source>
        <dbReference type="EMBL" id="KKS17220.1"/>
    </source>
</evidence>
<reference evidence="1 2" key="1">
    <citation type="journal article" date="2015" name="Nature">
        <title>rRNA introns, odd ribosomes, and small enigmatic genomes across a large radiation of phyla.</title>
        <authorList>
            <person name="Brown C.T."/>
            <person name="Hug L.A."/>
            <person name="Thomas B.C."/>
            <person name="Sharon I."/>
            <person name="Castelle C.J."/>
            <person name="Singh A."/>
            <person name="Wilkins M.J."/>
            <person name="Williams K.H."/>
            <person name="Banfield J.F."/>
        </authorList>
    </citation>
    <scope>NUCLEOTIDE SEQUENCE [LARGE SCALE GENOMIC DNA]</scope>
</reference>
<evidence type="ECO:0000313" key="2">
    <source>
        <dbReference type="Proteomes" id="UP000034163"/>
    </source>
</evidence>